<sequence length="486" mass="54146">MAQINAFSPEKPWFVRYIWPICIMAAIVIGWLTARKGIVIPGLLIAMPFAIAFFVGLFLQPRIALVTYIIYCFVIMGVIRHVKGPPFGLGMEALLLLGWLAILFYQTDRFPMSKTKNDLCKMGTAWMIINILEIGNPAGASIAGWFYEMRSSALAWYMIVPLAFMVFDKPRDLNLFLMLVLGFSTLGALYGMKQLYLGVDEMEHLWLEAGAKKTHLLFGKLRVFSFYSEAAQFGASQAHVAVISIVLALGPYKLWKKALFGIMGLLILYGMLISGTRGAMFVLAGGIFTYLFLSGQTRILILGMIVAMIAFGILKYTTIGNNNSDIVRMRTSLDPNDPSLQVRFKNQQILREYMSSRPFGGGVGVIGMWGVTYNADKFLSTIPPDSLYVKVWAMYGIVGFLIWFGIMLYILGKCCGIVWMTEDKALKQKLAALTAGFAGVLLASYGNEVLNQMPSGMIVYLSWVFVFLGPQWELEKRQLSSTSLAT</sequence>
<feature type="transmembrane region" description="Helical" evidence="5">
    <location>
        <begin position="392"/>
        <end position="410"/>
    </location>
</feature>
<dbReference type="PANTHER" id="PTHR37422:SF13">
    <property type="entry name" value="LIPOPOLYSACCHARIDE BIOSYNTHESIS PROTEIN PA4999-RELATED"/>
    <property type="match status" value="1"/>
</dbReference>
<keyword evidence="3 5" id="KW-1133">Transmembrane helix</keyword>
<dbReference type="InterPro" id="IPR051533">
    <property type="entry name" value="WaaL-like"/>
</dbReference>
<dbReference type="EMBL" id="JASJOS010000002">
    <property type="protein sequence ID" value="MDJ1479668.1"/>
    <property type="molecule type" value="Genomic_DNA"/>
</dbReference>
<protein>
    <submittedName>
        <fullName evidence="7">O-antigen ligase family protein</fullName>
    </submittedName>
</protein>
<dbReference type="GO" id="GO:0016020">
    <property type="term" value="C:membrane"/>
    <property type="evidence" value="ECO:0007669"/>
    <property type="project" value="UniProtKB-SubCell"/>
</dbReference>
<proteinExistence type="predicted"/>
<dbReference type="InterPro" id="IPR007016">
    <property type="entry name" value="O-antigen_ligase-rel_domated"/>
</dbReference>
<keyword evidence="4 5" id="KW-0472">Membrane</keyword>
<dbReference type="AlphaFoldDB" id="A0AAE3QLM3"/>
<feature type="transmembrane region" description="Helical" evidence="5">
    <location>
        <begin position="230"/>
        <end position="250"/>
    </location>
</feature>
<evidence type="ECO:0000256" key="5">
    <source>
        <dbReference type="SAM" id="Phobius"/>
    </source>
</evidence>
<keyword evidence="7" id="KW-0436">Ligase</keyword>
<dbReference type="Proteomes" id="UP001241110">
    <property type="component" value="Unassembled WGS sequence"/>
</dbReference>
<feature type="transmembrane region" description="Helical" evidence="5">
    <location>
        <begin position="175"/>
        <end position="192"/>
    </location>
</feature>
<reference evidence="7" key="1">
    <citation type="submission" date="2023-05" db="EMBL/GenBank/DDBJ databases">
        <authorList>
            <person name="Zhang X."/>
        </authorList>
    </citation>
    <scope>NUCLEOTIDE SEQUENCE</scope>
    <source>
        <strain evidence="7">YF14B1</strain>
    </source>
</reference>
<gene>
    <name evidence="7" type="ORF">QNI16_04170</name>
</gene>
<feature type="transmembrane region" description="Helical" evidence="5">
    <location>
        <begin position="262"/>
        <end position="293"/>
    </location>
</feature>
<feature type="transmembrane region" description="Helical" evidence="5">
    <location>
        <begin position="88"/>
        <end position="105"/>
    </location>
</feature>
<dbReference type="RefSeq" id="WP_313976041.1">
    <property type="nucleotide sequence ID" value="NZ_JASJOS010000002.1"/>
</dbReference>
<feature type="transmembrane region" description="Helical" evidence="5">
    <location>
        <begin position="125"/>
        <end position="147"/>
    </location>
</feature>
<feature type="transmembrane region" description="Helical" evidence="5">
    <location>
        <begin position="38"/>
        <end position="58"/>
    </location>
</feature>
<feature type="transmembrane region" description="Helical" evidence="5">
    <location>
        <begin position="12"/>
        <end position="32"/>
    </location>
</feature>
<evidence type="ECO:0000313" key="8">
    <source>
        <dbReference type="Proteomes" id="UP001241110"/>
    </source>
</evidence>
<dbReference type="GO" id="GO:0016874">
    <property type="term" value="F:ligase activity"/>
    <property type="evidence" value="ECO:0007669"/>
    <property type="project" value="UniProtKB-KW"/>
</dbReference>
<organism evidence="7 8">
    <name type="scientific">Xanthocytophaga flava</name>
    <dbReference type="NCBI Taxonomy" id="3048013"/>
    <lineage>
        <taxon>Bacteria</taxon>
        <taxon>Pseudomonadati</taxon>
        <taxon>Bacteroidota</taxon>
        <taxon>Cytophagia</taxon>
        <taxon>Cytophagales</taxon>
        <taxon>Rhodocytophagaceae</taxon>
        <taxon>Xanthocytophaga</taxon>
    </lineage>
</organism>
<feature type="transmembrane region" description="Helical" evidence="5">
    <location>
        <begin position="299"/>
        <end position="319"/>
    </location>
</feature>
<comment type="subcellular location">
    <subcellularLocation>
        <location evidence="1">Membrane</location>
        <topology evidence="1">Multi-pass membrane protein</topology>
    </subcellularLocation>
</comment>
<feature type="transmembrane region" description="Helical" evidence="5">
    <location>
        <begin position="65"/>
        <end position="82"/>
    </location>
</feature>
<feature type="transmembrane region" description="Helical" evidence="5">
    <location>
        <begin position="153"/>
        <end position="168"/>
    </location>
</feature>
<dbReference type="Pfam" id="PF04932">
    <property type="entry name" value="Wzy_C"/>
    <property type="match status" value="1"/>
</dbReference>
<evidence type="ECO:0000256" key="3">
    <source>
        <dbReference type="ARBA" id="ARBA00022989"/>
    </source>
</evidence>
<evidence type="ECO:0000313" key="7">
    <source>
        <dbReference type="EMBL" id="MDJ1479668.1"/>
    </source>
</evidence>
<evidence type="ECO:0000256" key="4">
    <source>
        <dbReference type="ARBA" id="ARBA00023136"/>
    </source>
</evidence>
<comment type="caution">
    <text evidence="7">The sequence shown here is derived from an EMBL/GenBank/DDBJ whole genome shotgun (WGS) entry which is preliminary data.</text>
</comment>
<evidence type="ECO:0000256" key="2">
    <source>
        <dbReference type="ARBA" id="ARBA00022692"/>
    </source>
</evidence>
<feature type="transmembrane region" description="Helical" evidence="5">
    <location>
        <begin position="353"/>
        <end position="372"/>
    </location>
</feature>
<keyword evidence="2 5" id="KW-0812">Transmembrane</keyword>
<feature type="domain" description="O-antigen ligase-related" evidence="6">
    <location>
        <begin position="264"/>
        <end position="404"/>
    </location>
</feature>
<name>A0AAE3QLM3_9BACT</name>
<evidence type="ECO:0000256" key="1">
    <source>
        <dbReference type="ARBA" id="ARBA00004141"/>
    </source>
</evidence>
<evidence type="ECO:0000259" key="6">
    <source>
        <dbReference type="Pfam" id="PF04932"/>
    </source>
</evidence>
<accession>A0AAE3QLM3</accession>
<dbReference type="PANTHER" id="PTHR37422">
    <property type="entry name" value="TEICHURONIC ACID BIOSYNTHESIS PROTEIN TUAE"/>
    <property type="match status" value="1"/>
</dbReference>